<feature type="transmembrane region" description="Helical" evidence="1">
    <location>
        <begin position="70"/>
        <end position="91"/>
    </location>
</feature>
<keyword evidence="1" id="KW-0812">Transmembrane</keyword>
<proteinExistence type="predicted"/>
<dbReference type="Proteomes" id="UP000003688">
    <property type="component" value="Unassembled WGS sequence"/>
</dbReference>
<dbReference type="AlphaFoldDB" id="B9XHW3"/>
<evidence type="ECO:0000313" key="3">
    <source>
        <dbReference type="Proteomes" id="UP000003688"/>
    </source>
</evidence>
<reference evidence="2 3" key="1">
    <citation type="journal article" date="2011" name="J. Bacteriol.">
        <title>Genome sequence of 'Pedosphaera parvula' Ellin514, an aerobic Verrucomicrobial isolate from pasture soil.</title>
        <authorList>
            <person name="Kant R."/>
            <person name="van Passel M.W."/>
            <person name="Sangwan P."/>
            <person name="Palva A."/>
            <person name="Lucas S."/>
            <person name="Copeland A."/>
            <person name="Lapidus A."/>
            <person name="Glavina Del Rio T."/>
            <person name="Dalin E."/>
            <person name="Tice H."/>
            <person name="Bruce D."/>
            <person name="Goodwin L."/>
            <person name="Pitluck S."/>
            <person name="Chertkov O."/>
            <person name="Larimer F.W."/>
            <person name="Land M.L."/>
            <person name="Hauser L."/>
            <person name="Brettin T.S."/>
            <person name="Detter J.C."/>
            <person name="Han S."/>
            <person name="de Vos W.M."/>
            <person name="Janssen P.H."/>
            <person name="Smidt H."/>
        </authorList>
    </citation>
    <scope>NUCLEOTIDE SEQUENCE [LARGE SCALE GENOMIC DNA]</scope>
    <source>
        <strain evidence="2 3">Ellin514</strain>
    </source>
</reference>
<protein>
    <recommendedName>
        <fullName evidence="4">Transmembrane protein</fullName>
    </recommendedName>
</protein>
<dbReference type="EMBL" id="ABOX02000016">
    <property type="protein sequence ID" value="EEF60456.1"/>
    <property type="molecule type" value="Genomic_DNA"/>
</dbReference>
<keyword evidence="3" id="KW-1185">Reference proteome</keyword>
<comment type="caution">
    <text evidence="2">The sequence shown here is derived from an EMBL/GenBank/DDBJ whole genome shotgun (WGS) entry which is preliminary data.</text>
</comment>
<keyword evidence="1" id="KW-1133">Transmembrane helix</keyword>
<feature type="transmembrane region" description="Helical" evidence="1">
    <location>
        <begin position="7"/>
        <end position="26"/>
    </location>
</feature>
<dbReference type="RefSeq" id="WP_007415407.1">
    <property type="nucleotide sequence ID" value="NZ_ABOX02000016.1"/>
</dbReference>
<gene>
    <name evidence="2" type="ORF">Cflav_PD3426</name>
</gene>
<accession>B9XHW3</accession>
<evidence type="ECO:0000313" key="2">
    <source>
        <dbReference type="EMBL" id="EEF60456.1"/>
    </source>
</evidence>
<sequence>MKTEKPFLKSFISALIFFTAVIIFIHSKEKHDFNTTGGVWLLVLGWHVVAGIIVGMLAYKSNAPWSIFKIFSHVFYVSFLLSMALIVARLAPSMFS</sequence>
<keyword evidence="1" id="KW-0472">Membrane</keyword>
<evidence type="ECO:0000256" key="1">
    <source>
        <dbReference type="SAM" id="Phobius"/>
    </source>
</evidence>
<feature type="transmembrane region" description="Helical" evidence="1">
    <location>
        <begin position="38"/>
        <end position="58"/>
    </location>
</feature>
<evidence type="ECO:0008006" key="4">
    <source>
        <dbReference type="Google" id="ProtNLM"/>
    </source>
</evidence>
<organism evidence="2 3">
    <name type="scientific">Pedosphaera parvula (strain Ellin514)</name>
    <dbReference type="NCBI Taxonomy" id="320771"/>
    <lineage>
        <taxon>Bacteria</taxon>
        <taxon>Pseudomonadati</taxon>
        <taxon>Verrucomicrobiota</taxon>
        <taxon>Pedosphaerae</taxon>
        <taxon>Pedosphaerales</taxon>
        <taxon>Pedosphaeraceae</taxon>
        <taxon>Pedosphaera</taxon>
    </lineage>
</organism>
<name>B9XHW3_PEDPL</name>